<dbReference type="PANTHER" id="PTHR43840:SF12">
    <property type="entry name" value="CATION DIFFUSION FACILITATOR 1 (AFU_ORTHOLOGUE AFUA_1G14440)"/>
    <property type="match status" value="1"/>
</dbReference>
<feature type="transmembrane region" description="Helical" evidence="7">
    <location>
        <begin position="316"/>
        <end position="336"/>
    </location>
</feature>
<evidence type="ECO:0000256" key="4">
    <source>
        <dbReference type="ARBA" id="ARBA00022989"/>
    </source>
</evidence>
<dbReference type="GeneID" id="54476650"/>
<dbReference type="FunFam" id="1.20.1510.10:FF:000005">
    <property type="entry name" value="Putative Cation diffusion facilitator 1"/>
    <property type="match status" value="1"/>
</dbReference>
<dbReference type="OrthoDB" id="78296at2759"/>
<feature type="transmembrane region" description="Helical" evidence="7">
    <location>
        <begin position="278"/>
        <end position="296"/>
    </location>
</feature>
<protein>
    <submittedName>
        <fullName evidence="10">Cation diffusion facilitator 1</fullName>
    </submittedName>
</protein>
<sequence length="459" mass="51613">MANSDPDVHRAISLRPSPFHTHPERTPERSSDHLPTTRPAQSSAYEKSKNKHSEAFSRPVYHRNSSDSEREDVEGHPLPDYIDAQDPYGLRGGLKTVEEIDTIRANTSRKRAGCGPLRQPKDQFQAHRIKGFYESQNERIEKLLRPVNEHVRLAKEEQGADALQFKIAVQGSFVANVCLAILQVYGATSADSLSLFTTMADAIFDPMSNLTLILCNRAIRRVDPRRFPSGKARIETSGNITFCFLMTTVSAIIIVQSIVKIAEGNGGVKTGSFHLPSVIAVGVAFATKLCLFLYCWALRNKYSQIRILWEDHRNDLFINGTGLLTSVLGSKLLWWIDPMGAIILSTLIACLWLSTAYSEFQLLIGVSADTSFLQHVTYISMTHSPQIKSLDTVRAWHSGPRLIVEVDVVMDQNMTLKETHDVAEELQIKLESLPDVERCYVHVDYETSHAPEHFWKKEL</sequence>
<dbReference type="EMBL" id="MU001639">
    <property type="protein sequence ID" value="KAF2480932.1"/>
    <property type="molecule type" value="Genomic_DNA"/>
</dbReference>
<evidence type="ECO:0000256" key="2">
    <source>
        <dbReference type="ARBA" id="ARBA00022448"/>
    </source>
</evidence>
<dbReference type="InterPro" id="IPR002524">
    <property type="entry name" value="Cation_efflux"/>
</dbReference>
<dbReference type="NCBIfam" id="TIGR01297">
    <property type="entry name" value="CDF"/>
    <property type="match status" value="1"/>
</dbReference>
<feature type="compositionally biased region" description="Basic and acidic residues" evidence="6">
    <location>
        <begin position="21"/>
        <end position="32"/>
    </location>
</feature>
<dbReference type="Gene3D" id="3.30.70.1350">
    <property type="entry name" value="Cation efflux protein, cytoplasmic domain"/>
    <property type="match status" value="1"/>
</dbReference>
<feature type="domain" description="Cation efflux protein transmembrane" evidence="8">
    <location>
        <begin position="172"/>
        <end position="364"/>
    </location>
</feature>
<evidence type="ECO:0000256" key="1">
    <source>
        <dbReference type="ARBA" id="ARBA00004141"/>
    </source>
</evidence>
<dbReference type="AlphaFoldDB" id="A0A6A6PLS0"/>
<evidence type="ECO:0000256" key="5">
    <source>
        <dbReference type="ARBA" id="ARBA00023136"/>
    </source>
</evidence>
<evidence type="ECO:0000313" key="10">
    <source>
        <dbReference type="EMBL" id="KAF2480932.1"/>
    </source>
</evidence>
<dbReference type="FunFam" id="3.30.70.1350:FF:000003">
    <property type="entry name" value="Cation diffusion facilitator 1"/>
    <property type="match status" value="1"/>
</dbReference>
<dbReference type="InterPro" id="IPR036837">
    <property type="entry name" value="Cation_efflux_CTD_sf"/>
</dbReference>
<evidence type="ECO:0000313" key="11">
    <source>
        <dbReference type="Proteomes" id="UP000799767"/>
    </source>
</evidence>
<dbReference type="Pfam" id="PF16916">
    <property type="entry name" value="ZT_dimer"/>
    <property type="match status" value="1"/>
</dbReference>
<dbReference type="Proteomes" id="UP000799767">
    <property type="component" value="Unassembled WGS sequence"/>
</dbReference>
<dbReference type="PANTHER" id="PTHR43840">
    <property type="entry name" value="MITOCHONDRIAL METAL TRANSPORTER 1-RELATED"/>
    <property type="match status" value="1"/>
</dbReference>
<dbReference type="InterPro" id="IPR058533">
    <property type="entry name" value="Cation_efflux_TM"/>
</dbReference>
<dbReference type="Pfam" id="PF01545">
    <property type="entry name" value="Cation_efflux"/>
    <property type="match status" value="1"/>
</dbReference>
<keyword evidence="4 7" id="KW-1133">Transmembrane helix</keyword>
<dbReference type="InterPro" id="IPR027470">
    <property type="entry name" value="Cation_efflux_CTD"/>
</dbReference>
<keyword evidence="3 7" id="KW-0812">Transmembrane</keyword>
<accession>A0A6A6PLS0</accession>
<dbReference type="SUPFAM" id="SSF160240">
    <property type="entry name" value="Cation efflux protein cytoplasmic domain-like"/>
    <property type="match status" value="1"/>
</dbReference>
<dbReference type="InterPro" id="IPR027469">
    <property type="entry name" value="Cation_efflux_TMD_sf"/>
</dbReference>
<keyword evidence="5 7" id="KW-0472">Membrane</keyword>
<proteinExistence type="predicted"/>
<gene>
    <name evidence="10" type="ORF">BDY17DRAFT_312735</name>
</gene>
<keyword evidence="2" id="KW-0813">Transport</keyword>
<dbReference type="GO" id="GO:0008324">
    <property type="term" value="F:monoatomic cation transmembrane transporter activity"/>
    <property type="evidence" value="ECO:0007669"/>
    <property type="project" value="InterPro"/>
</dbReference>
<reference evidence="10" key="1">
    <citation type="journal article" date="2020" name="Stud. Mycol.">
        <title>101 Dothideomycetes genomes: a test case for predicting lifestyles and emergence of pathogens.</title>
        <authorList>
            <person name="Haridas S."/>
            <person name="Albert R."/>
            <person name="Binder M."/>
            <person name="Bloem J."/>
            <person name="Labutti K."/>
            <person name="Salamov A."/>
            <person name="Andreopoulos B."/>
            <person name="Baker S."/>
            <person name="Barry K."/>
            <person name="Bills G."/>
            <person name="Bluhm B."/>
            <person name="Cannon C."/>
            <person name="Castanera R."/>
            <person name="Culley D."/>
            <person name="Daum C."/>
            <person name="Ezra D."/>
            <person name="Gonzalez J."/>
            <person name="Henrissat B."/>
            <person name="Kuo A."/>
            <person name="Liang C."/>
            <person name="Lipzen A."/>
            <person name="Lutzoni F."/>
            <person name="Magnuson J."/>
            <person name="Mondo S."/>
            <person name="Nolan M."/>
            <person name="Ohm R."/>
            <person name="Pangilinan J."/>
            <person name="Park H.-J."/>
            <person name="Ramirez L."/>
            <person name="Alfaro M."/>
            <person name="Sun H."/>
            <person name="Tritt A."/>
            <person name="Yoshinaga Y."/>
            <person name="Zwiers L.-H."/>
            <person name="Turgeon B."/>
            <person name="Goodwin S."/>
            <person name="Spatafora J."/>
            <person name="Crous P."/>
            <person name="Grigoriev I."/>
        </authorList>
    </citation>
    <scope>NUCLEOTIDE SEQUENCE</scope>
    <source>
        <strain evidence="10">CBS 113389</strain>
    </source>
</reference>
<comment type="subcellular location">
    <subcellularLocation>
        <location evidence="1">Membrane</location>
        <topology evidence="1">Multi-pass membrane protein</topology>
    </subcellularLocation>
</comment>
<dbReference type="GO" id="GO:0098771">
    <property type="term" value="P:inorganic ion homeostasis"/>
    <property type="evidence" value="ECO:0007669"/>
    <property type="project" value="UniProtKB-ARBA"/>
</dbReference>
<feature type="region of interest" description="Disordered" evidence="6">
    <location>
        <begin position="1"/>
        <end position="87"/>
    </location>
</feature>
<dbReference type="SUPFAM" id="SSF161111">
    <property type="entry name" value="Cation efflux protein transmembrane domain-like"/>
    <property type="match status" value="1"/>
</dbReference>
<organism evidence="10 11">
    <name type="scientific">Neohortaea acidophila</name>
    <dbReference type="NCBI Taxonomy" id="245834"/>
    <lineage>
        <taxon>Eukaryota</taxon>
        <taxon>Fungi</taxon>
        <taxon>Dikarya</taxon>
        <taxon>Ascomycota</taxon>
        <taxon>Pezizomycotina</taxon>
        <taxon>Dothideomycetes</taxon>
        <taxon>Dothideomycetidae</taxon>
        <taxon>Mycosphaerellales</taxon>
        <taxon>Teratosphaeriaceae</taxon>
        <taxon>Neohortaea</taxon>
    </lineage>
</organism>
<feature type="domain" description="Cation efflux protein cytoplasmic" evidence="9">
    <location>
        <begin position="375"/>
        <end position="444"/>
    </location>
</feature>
<dbReference type="Gene3D" id="1.20.1510.10">
    <property type="entry name" value="Cation efflux protein transmembrane domain"/>
    <property type="match status" value="1"/>
</dbReference>
<dbReference type="RefSeq" id="XP_033587502.1">
    <property type="nucleotide sequence ID" value="XM_033735648.1"/>
</dbReference>
<feature type="compositionally biased region" description="Basic and acidic residues" evidence="6">
    <location>
        <begin position="1"/>
        <end position="10"/>
    </location>
</feature>
<evidence type="ECO:0000256" key="7">
    <source>
        <dbReference type="SAM" id="Phobius"/>
    </source>
</evidence>
<evidence type="ECO:0000256" key="6">
    <source>
        <dbReference type="SAM" id="MobiDB-lite"/>
    </source>
</evidence>
<feature type="compositionally biased region" description="Basic and acidic residues" evidence="6">
    <location>
        <begin position="64"/>
        <end position="77"/>
    </location>
</feature>
<dbReference type="GO" id="GO:0016020">
    <property type="term" value="C:membrane"/>
    <property type="evidence" value="ECO:0007669"/>
    <property type="project" value="UniProtKB-SubCell"/>
</dbReference>
<evidence type="ECO:0000259" key="9">
    <source>
        <dbReference type="Pfam" id="PF16916"/>
    </source>
</evidence>
<evidence type="ECO:0000259" key="8">
    <source>
        <dbReference type="Pfam" id="PF01545"/>
    </source>
</evidence>
<keyword evidence="11" id="KW-1185">Reference proteome</keyword>
<dbReference type="InterPro" id="IPR050291">
    <property type="entry name" value="CDF_Transporter"/>
</dbReference>
<name>A0A6A6PLS0_9PEZI</name>
<feature type="transmembrane region" description="Helical" evidence="7">
    <location>
        <begin position="236"/>
        <end position="258"/>
    </location>
</feature>
<feature type="compositionally biased region" description="Basic and acidic residues" evidence="6">
    <location>
        <begin position="46"/>
        <end position="55"/>
    </location>
</feature>
<dbReference type="GO" id="GO:0030003">
    <property type="term" value="P:intracellular monoatomic cation homeostasis"/>
    <property type="evidence" value="ECO:0007669"/>
    <property type="project" value="UniProtKB-ARBA"/>
</dbReference>
<evidence type="ECO:0000256" key="3">
    <source>
        <dbReference type="ARBA" id="ARBA00022692"/>
    </source>
</evidence>